<dbReference type="PRINTS" id="PR00032">
    <property type="entry name" value="HTHARAC"/>
</dbReference>
<evidence type="ECO:0000256" key="2">
    <source>
        <dbReference type="ARBA" id="ARBA00023125"/>
    </source>
</evidence>
<dbReference type="InterPro" id="IPR009057">
    <property type="entry name" value="Homeodomain-like_sf"/>
</dbReference>
<dbReference type="PROSITE" id="PS01124">
    <property type="entry name" value="HTH_ARAC_FAMILY_2"/>
    <property type="match status" value="1"/>
</dbReference>
<comment type="caution">
    <text evidence="5">The sequence shown here is derived from an EMBL/GenBank/DDBJ whole genome shotgun (WGS) entry which is preliminary data.</text>
</comment>
<dbReference type="Proteomes" id="UP001145069">
    <property type="component" value="Unassembled WGS sequence"/>
</dbReference>
<evidence type="ECO:0000256" key="3">
    <source>
        <dbReference type="ARBA" id="ARBA00023163"/>
    </source>
</evidence>
<dbReference type="RefSeq" id="WP_272444998.1">
    <property type="nucleotide sequence ID" value="NZ_JAMQKC010000002.1"/>
</dbReference>
<dbReference type="SUPFAM" id="SSF46689">
    <property type="entry name" value="Homeodomain-like"/>
    <property type="match status" value="2"/>
</dbReference>
<dbReference type="InterPro" id="IPR018060">
    <property type="entry name" value="HTH_AraC"/>
</dbReference>
<keyword evidence="3" id="KW-0804">Transcription</keyword>
<dbReference type="Gene3D" id="1.10.10.60">
    <property type="entry name" value="Homeodomain-like"/>
    <property type="match status" value="2"/>
</dbReference>
<feature type="domain" description="HTH araC/xylS-type" evidence="4">
    <location>
        <begin position="188"/>
        <end position="286"/>
    </location>
</feature>
<evidence type="ECO:0000259" key="4">
    <source>
        <dbReference type="PROSITE" id="PS01124"/>
    </source>
</evidence>
<accession>A0A9X3WCS2</accession>
<keyword evidence="6" id="KW-1185">Reference proteome</keyword>
<dbReference type="PANTHER" id="PTHR43280:SF28">
    <property type="entry name" value="HTH-TYPE TRANSCRIPTIONAL ACTIVATOR RHAS"/>
    <property type="match status" value="1"/>
</dbReference>
<dbReference type="InterPro" id="IPR003313">
    <property type="entry name" value="AraC-bd"/>
</dbReference>
<dbReference type="SUPFAM" id="SSF51215">
    <property type="entry name" value="Regulatory protein AraC"/>
    <property type="match status" value="1"/>
</dbReference>
<dbReference type="InterPro" id="IPR014710">
    <property type="entry name" value="RmlC-like_jellyroll"/>
</dbReference>
<organism evidence="5 6">
    <name type="scientific">Aquibacillus salsiterrae</name>
    <dbReference type="NCBI Taxonomy" id="2950439"/>
    <lineage>
        <taxon>Bacteria</taxon>
        <taxon>Bacillati</taxon>
        <taxon>Bacillota</taxon>
        <taxon>Bacilli</taxon>
        <taxon>Bacillales</taxon>
        <taxon>Bacillaceae</taxon>
        <taxon>Aquibacillus</taxon>
    </lineage>
</organism>
<evidence type="ECO:0000313" key="5">
    <source>
        <dbReference type="EMBL" id="MDC3416016.1"/>
    </source>
</evidence>
<dbReference type="SMART" id="SM00342">
    <property type="entry name" value="HTH_ARAC"/>
    <property type="match status" value="1"/>
</dbReference>
<dbReference type="GO" id="GO:0043565">
    <property type="term" value="F:sequence-specific DNA binding"/>
    <property type="evidence" value="ECO:0007669"/>
    <property type="project" value="InterPro"/>
</dbReference>
<keyword evidence="2" id="KW-0238">DNA-binding</keyword>
<gene>
    <name evidence="5" type="ORF">NC799_03705</name>
</gene>
<sequence>MEKQICITTNKILEKSKIKVEYNNSWLKTHWPLHWHKGYEIYYFQQGDANYIIGDRVYDLQPGDMLIFNGERLHRVNPFGDTYRRSYINFVPEYVSDYLKEDLFTKIIVPFESENGLLIKWTLSEREEVELILARIQKEKDKETIGYESMMRFYLSQLLIKVYRKISGMDSNLEDDGSAYNPQSYHVQRILKFINQNYTNPISLDTISKSLHLNKYYMCHCFKKVTGETINKHLSNRRIEEGKKLLVSTEQSISSISDEIGLSNPIHFSRLFKQTVGMSPKEYRQKQIKSH</sequence>
<dbReference type="EMBL" id="JAMQKC010000002">
    <property type="protein sequence ID" value="MDC3416016.1"/>
    <property type="molecule type" value="Genomic_DNA"/>
</dbReference>
<proteinExistence type="predicted"/>
<dbReference type="PANTHER" id="PTHR43280">
    <property type="entry name" value="ARAC-FAMILY TRANSCRIPTIONAL REGULATOR"/>
    <property type="match status" value="1"/>
</dbReference>
<dbReference type="InterPro" id="IPR037923">
    <property type="entry name" value="HTH-like"/>
</dbReference>
<keyword evidence="1" id="KW-0805">Transcription regulation</keyword>
<dbReference type="PROSITE" id="PS00041">
    <property type="entry name" value="HTH_ARAC_FAMILY_1"/>
    <property type="match status" value="1"/>
</dbReference>
<dbReference type="InterPro" id="IPR020449">
    <property type="entry name" value="Tscrpt_reg_AraC-type_HTH"/>
</dbReference>
<reference evidence="5" key="1">
    <citation type="submission" date="2022-06" db="EMBL/GenBank/DDBJ databases">
        <title>Aquibacillus sp. a new bacterium isolated from soil saline samples.</title>
        <authorList>
            <person name="Galisteo C."/>
            <person name="De La Haba R."/>
            <person name="Sanchez-Porro C."/>
            <person name="Ventosa A."/>
        </authorList>
    </citation>
    <scope>NUCLEOTIDE SEQUENCE</scope>
    <source>
        <strain evidence="5">3ASR75-54</strain>
    </source>
</reference>
<dbReference type="GO" id="GO:0003700">
    <property type="term" value="F:DNA-binding transcription factor activity"/>
    <property type="evidence" value="ECO:0007669"/>
    <property type="project" value="InterPro"/>
</dbReference>
<evidence type="ECO:0000256" key="1">
    <source>
        <dbReference type="ARBA" id="ARBA00023015"/>
    </source>
</evidence>
<dbReference type="AlphaFoldDB" id="A0A9X3WCS2"/>
<dbReference type="InterPro" id="IPR018062">
    <property type="entry name" value="HTH_AraC-typ_CS"/>
</dbReference>
<evidence type="ECO:0000313" key="6">
    <source>
        <dbReference type="Proteomes" id="UP001145069"/>
    </source>
</evidence>
<dbReference type="Pfam" id="PF02311">
    <property type="entry name" value="AraC_binding"/>
    <property type="match status" value="1"/>
</dbReference>
<dbReference type="Pfam" id="PF12833">
    <property type="entry name" value="HTH_18"/>
    <property type="match status" value="1"/>
</dbReference>
<name>A0A9X3WCS2_9BACI</name>
<dbReference type="Gene3D" id="2.60.120.10">
    <property type="entry name" value="Jelly Rolls"/>
    <property type="match status" value="1"/>
</dbReference>
<protein>
    <submittedName>
        <fullName evidence="5">AraC family transcriptional regulator</fullName>
    </submittedName>
</protein>